<protein>
    <recommendedName>
        <fullName evidence="3">SprB-like repeat protein</fullName>
    </recommendedName>
</protein>
<comment type="caution">
    <text evidence="1">The sequence shown here is derived from an EMBL/GenBank/DDBJ whole genome shotgun (WGS) entry which is preliminary data.</text>
</comment>
<dbReference type="InterPro" id="IPR036179">
    <property type="entry name" value="Ig-like_dom_sf"/>
</dbReference>
<dbReference type="RefSeq" id="WP_379793294.1">
    <property type="nucleotide sequence ID" value="NZ_JBHSQB010000021.1"/>
</dbReference>
<sequence length="954" mass="101226">MKQFLPSVLFVCFVVFGINAAAHYNKLIGNHASGSSESKEFAKKSGGKKTNEKAAALAMTISLTKTDETCPNNGTINATVSGEEAGANVIFEYWNNATPGNVITSTMPLQGLGDGTYTVKAIATGVNVEEVQSEITIVSNYSPLIANSTIKKVLCEGGSDGQITVNVTQGNPSGNYQILSAPATYSNPLPFSQTSNVFTGLTAGVYEIRIYDACGLYNTITATVAVQTFANQYTVGFRPNTTDCSRVSLLHRFFTQNNEGMLKFPIIIANTIEEVSTGNIIYSGSETFTGTHVPGTEGYVPQSVTLTNPNYTYPLRIVTTVTDACGHIYNSTRNIRNNINLTALCAPEVGFSWDIYTTSGIILSDRFPNAVWPVTISWVNVSNPADSGSETTPTGTTPVRGTITGVTLGETYDVTITDACGKVRASTITIDGTPTNVGQTAFVQVRPSCATDMWIPYFGTASGGNNLMIDTITVVSSPAGSGVANGTNLGGGAGFNLWNFETRPLIKGEWVFAVKMGCVEQIITFVAPGHGVELIDATITPSNTCNSANVSINWSFIRDGLPIPWPTGVYNQNSARISLRDVTLPSGAESTFAYQNSNTFLNVPNGTYDVLVNLPKETPTQCLNLVIGQVTISNVGPQITSPYGFVCQTGNPNTPFGVIVEATGVGVLEYAITGYNGTPITPVWQTTNQFNSLGQGVYNIEIRDNCASTSTIFSTYSIRQPRITPNNLCPGSNGSLIVTSVPGYVYQWSLNGVPLTNGGHISGVDTNELTFTPFTVPADEGTYSVHVTYQTCVDDIYEIEISGVIPNAGDDITSSACYTNPVIGLNLDTFLSATAMPNGEWTQTSTNGGTLVDNIFDPNGIDPATGPFIFKYRVNGYCGSFDEAVITINFNETVAPTGAAAQNFCSADAPTIADLEVTGTDIAWYATQTASDPLAQTTPLVSGTTYYATQTVAG</sequence>
<evidence type="ECO:0000313" key="2">
    <source>
        <dbReference type="Proteomes" id="UP001596287"/>
    </source>
</evidence>
<keyword evidence="2" id="KW-1185">Reference proteome</keyword>
<proteinExistence type="predicted"/>
<organism evidence="1 2">
    <name type="scientific">Flavobacterium qiangtangense</name>
    <dbReference type="NCBI Taxonomy" id="1442595"/>
    <lineage>
        <taxon>Bacteria</taxon>
        <taxon>Pseudomonadati</taxon>
        <taxon>Bacteroidota</taxon>
        <taxon>Flavobacteriia</taxon>
        <taxon>Flavobacteriales</taxon>
        <taxon>Flavobacteriaceae</taxon>
        <taxon>Flavobacterium</taxon>
    </lineage>
</organism>
<dbReference type="EMBL" id="JBHSQB010000021">
    <property type="protein sequence ID" value="MFC6098283.1"/>
    <property type="molecule type" value="Genomic_DNA"/>
</dbReference>
<accession>A0ABW1PTA3</accession>
<reference evidence="2" key="1">
    <citation type="journal article" date="2019" name="Int. J. Syst. Evol. Microbiol.">
        <title>The Global Catalogue of Microorganisms (GCM) 10K type strain sequencing project: providing services to taxonomists for standard genome sequencing and annotation.</title>
        <authorList>
            <consortium name="The Broad Institute Genomics Platform"/>
            <consortium name="The Broad Institute Genome Sequencing Center for Infectious Disease"/>
            <person name="Wu L."/>
            <person name="Ma J."/>
        </authorList>
    </citation>
    <scope>NUCLEOTIDE SEQUENCE [LARGE SCALE GENOMIC DNA]</scope>
    <source>
        <strain evidence="2">CCUG 49679</strain>
    </source>
</reference>
<dbReference type="SUPFAM" id="SSF48726">
    <property type="entry name" value="Immunoglobulin"/>
    <property type="match status" value="1"/>
</dbReference>
<evidence type="ECO:0008006" key="3">
    <source>
        <dbReference type="Google" id="ProtNLM"/>
    </source>
</evidence>
<dbReference type="Proteomes" id="UP001596287">
    <property type="component" value="Unassembled WGS sequence"/>
</dbReference>
<name>A0ABW1PTA3_9FLAO</name>
<evidence type="ECO:0000313" key="1">
    <source>
        <dbReference type="EMBL" id="MFC6098283.1"/>
    </source>
</evidence>
<gene>
    <name evidence="1" type="ORF">ACFPVY_16655</name>
</gene>